<dbReference type="OMA" id="LIEINME"/>
<dbReference type="InterPro" id="IPR046341">
    <property type="entry name" value="SET_dom_sf"/>
</dbReference>
<accession>I1QG66</accession>
<dbReference type="SMART" id="SM00317">
    <property type="entry name" value="SET"/>
    <property type="match status" value="1"/>
</dbReference>
<protein>
    <recommendedName>
        <fullName evidence="2">SET domain-containing protein</fullName>
    </recommendedName>
</protein>
<dbReference type="Gene3D" id="2.170.270.10">
    <property type="entry name" value="SET domain"/>
    <property type="match status" value="1"/>
</dbReference>
<dbReference type="HOGENOM" id="CLU_297788_0_0_1"/>
<dbReference type="InterPro" id="IPR001214">
    <property type="entry name" value="SET_dom"/>
</dbReference>
<dbReference type="CDD" id="cd10531">
    <property type="entry name" value="SET_SETD2-like"/>
    <property type="match status" value="1"/>
</dbReference>
<reference evidence="3" key="1">
    <citation type="submission" date="2015-06" db="UniProtKB">
        <authorList>
            <consortium name="EnsemblPlants"/>
        </authorList>
    </citation>
    <scope>IDENTIFICATION</scope>
</reference>
<evidence type="ECO:0000313" key="4">
    <source>
        <dbReference type="Proteomes" id="UP000007306"/>
    </source>
</evidence>
<dbReference type="Gramene" id="ORGLA08G0041700.1">
    <property type="protein sequence ID" value="ORGLA08G0041700.1"/>
    <property type="gene ID" value="ORGLA08G0041700"/>
</dbReference>
<dbReference type="PANTHER" id="PTHR46655">
    <property type="entry name" value="HISTONE-LYSINE N-METHYLTRANSFERASE ATXR3"/>
    <property type="match status" value="1"/>
</dbReference>
<dbReference type="AlphaFoldDB" id="I1QG66"/>
<dbReference type="PROSITE" id="PS50280">
    <property type="entry name" value="SET"/>
    <property type="match status" value="1"/>
</dbReference>
<dbReference type="Proteomes" id="UP000007306">
    <property type="component" value="Chromosome 8"/>
</dbReference>
<feature type="domain" description="SET" evidence="2">
    <location>
        <begin position="439"/>
        <end position="586"/>
    </location>
</feature>
<dbReference type="EnsemblPlants" id="ORGLA08G0041700.1">
    <property type="protein sequence ID" value="ORGLA08G0041700.1"/>
    <property type="gene ID" value="ORGLA08G0041700"/>
</dbReference>
<dbReference type="PANTHER" id="PTHR46655:SF1">
    <property type="entry name" value="HISTONE-LYSINE N-METHYLTRANSFERASE ATXR3"/>
    <property type="match status" value="1"/>
</dbReference>
<evidence type="ECO:0000313" key="3">
    <source>
        <dbReference type="EnsemblPlants" id="ORGLA08G0041700.1"/>
    </source>
</evidence>
<dbReference type="InterPro" id="IPR045606">
    <property type="entry name" value="ATXR3_C"/>
</dbReference>
<keyword evidence="4" id="KW-1185">Reference proteome</keyword>
<evidence type="ECO:0000256" key="1">
    <source>
        <dbReference type="SAM" id="MobiDB-lite"/>
    </source>
</evidence>
<organism evidence="3 4">
    <name type="scientific">Oryza glaberrima</name>
    <name type="common">African rice</name>
    <dbReference type="NCBI Taxonomy" id="4538"/>
    <lineage>
        <taxon>Eukaryota</taxon>
        <taxon>Viridiplantae</taxon>
        <taxon>Streptophyta</taxon>
        <taxon>Embryophyta</taxon>
        <taxon>Tracheophyta</taxon>
        <taxon>Spermatophyta</taxon>
        <taxon>Magnoliopsida</taxon>
        <taxon>Liliopsida</taxon>
        <taxon>Poales</taxon>
        <taxon>Poaceae</taxon>
        <taxon>BOP clade</taxon>
        <taxon>Oryzoideae</taxon>
        <taxon>Oryzeae</taxon>
        <taxon>Oryzinae</taxon>
        <taxon>Oryza</taxon>
    </lineage>
</organism>
<name>I1QG66_ORYGL</name>
<sequence length="1011" mass="115565">MGGSDELDGYFADISNRESSTLSFGQGFYKRSKWLDIRKSSAVLSRDAQMRRLMQRKAENSYRKMEEFVINKLKEIMKSSRFDFFVPKVAKIEVRLKNGYYARHGFSYIKNDIRSMCRDALRYKGRSDLGDMKQIVVAFIQLAKKLENPRLISDRDGTAVQKDSSDTSQYSSDLKLKKKQSKTTSERRGANWTTAGADPSSRAFDREIKRSLSKLKKRDIDSGSETSDDDDGYSEGDETESETTVSDTESDLDVNSGAWDLKGNGMKLFESSESLTDDRGWGARMTKASLVPPVTRKYEVIEKYLIVADEEEVLRKMRVALPDDYSEKLLSQKNGTENLELPEVKDYQPRKVPGDEVLEQEVYGIDPYTHNLLLEMMPTELDWPSSDKHTFVEELLLNTLNKQVRQFTGSGNTPMVYPLKPVIEEIQKSAEESGDRRTSKMCLGMLKAMRNHPEYNYVAYRKGLGVVCNKTGGFGVDDFVIEFFGEVYPSWRWYEKQDGIKHIQNNSDDQAPEFYNIMLERPKGDRDGYDLVFVDAMHKANYASRICHSCNPNCEAKVTAVDGHYQIGIYTVRPIAEGEEITFDYNSVTESKEEHEASVCLCGSQICRGSYLNFSGEGAFEKVLMEFHGVLDRHSLLLQACEANSVSQQDLIDLGRAGLGTCLLAGLPGWLVAYTAHLVRFIFFERQKLPHEIFKHNVDEKRQFFTDINMDSEKNDAEVQAEGVLNSRLQNLTHTLDKVRYVMRCIFGDPKNAPPPLVRLTGRSLVSAIWKGEGSLVDELLESMEPHVEEDVLTDLKAKIRAHDPSGSEDIEGEIRSSLLWLRDELRTLSCTYKCRHDAAADLIHMYAYTKCFFRVRDYKTVKSPPVLISPLDLGPKYADKLGPGFQEYCKTYPENYCLGQLIYWYSQNVEPESRLTRARKGCMSLPDVSSFYVKSVKPTQERVYGSRTVRFMLARMENQAQRPWPKDRIWVFKSDPRFFGTPMMDAVLNNSPLDKEMVHWLKTRSNVFLG</sequence>
<dbReference type="Pfam" id="PF19633">
    <property type="entry name" value="SDG2_C"/>
    <property type="match status" value="1"/>
</dbReference>
<proteinExistence type="predicted"/>
<reference evidence="3 4" key="2">
    <citation type="submission" date="2018-04" db="EMBL/GenBank/DDBJ databases">
        <title>OglaRS2 (Oryza glaberrima Reference Sequence Version 2).</title>
        <authorList>
            <person name="Zhang J."/>
            <person name="Kudrna D."/>
            <person name="Lee S."/>
            <person name="Talag J."/>
            <person name="Rajasekar S."/>
            <person name="Wing R.A."/>
        </authorList>
    </citation>
    <scope>NUCLEOTIDE SEQUENCE [LARGE SCALE GENOMIC DNA]</scope>
    <source>
        <strain evidence="3 4">cv. IRGC 96717</strain>
    </source>
</reference>
<feature type="region of interest" description="Disordered" evidence="1">
    <location>
        <begin position="216"/>
        <end position="258"/>
    </location>
</feature>
<dbReference type="SUPFAM" id="SSF82199">
    <property type="entry name" value="SET domain"/>
    <property type="match status" value="1"/>
</dbReference>
<feature type="region of interest" description="Disordered" evidence="1">
    <location>
        <begin position="156"/>
        <end position="203"/>
    </location>
</feature>
<dbReference type="STRING" id="4538.I1QG66"/>
<dbReference type="eggNOG" id="KOG1080">
    <property type="taxonomic scope" value="Eukaryota"/>
</dbReference>
<evidence type="ECO:0000259" key="2">
    <source>
        <dbReference type="PROSITE" id="PS50280"/>
    </source>
</evidence>
<feature type="compositionally biased region" description="Acidic residues" evidence="1">
    <location>
        <begin position="226"/>
        <end position="241"/>
    </location>
</feature>
<dbReference type="Pfam" id="PF00856">
    <property type="entry name" value="SET"/>
    <property type="match status" value="1"/>
</dbReference>